<comment type="subcellular location">
    <subcellularLocation>
        <location evidence="3">Cytoplasm</location>
    </subcellularLocation>
</comment>
<dbReference type="EMBL" id="QWLV01000001">
    <property type="protein sequence ID" value="RHW19349.1"/>
    <property type="molecule type" value="Genomic_DNA"/>
</dbReference>
<comment type="caution">
    <text evidence="6">The sequence shown here is derived from an EMBL/GenBank/DDBJ whole genome shotgun (WGS) entry which is preliminary data.</text>
</comment>
<dbReference type="Gene3D" id="3.30.300.70">
    <property type="entry name" value="RimP-like superfamily, N-terminal"/>
    <property type="match status" value="1"/>
</dbReference>
<evidence type="ECO:0000313" key="6">
    <source>
        <dbReference type="EMBL" id="RHW19349.1"/>
    </source>
</evidence>
<organism evidence="6 7">
    <name type="scientific">Sphingomonas gilva</name>
    <dbReference type="NCBI Taxonomy" id="2305907"/>
    <lineage>
        <taxon>Bacteria</taxon>
        <taxon>Pseudomonadati</taxon>
        <taxon>Pseudomonadota</taxon>
        <taxon>Alphaproteobacteria</taxon>
        <taxon>Sphingomonadales</taxon>
        <taxon>Sphingomonadaceae</taxon>
        <taxon>Sphingomonas</taxon>
    </lineage>
</organism>
<evidence type="ECO:0000256" key="3">
    <source>
        <dbReference type="HAMAP-Rule" id="MF_01077"/>
    </source>
</evidence>
<dbReference type="CDD" id="cd01734">
    <property type="entry name" value="YlxS_C"/>
    <property type="match status" value="1"/>
</dbReference>
<evidence type="ECO:0000256" key="2">
    <source>
        <dbReference type="ARBA" id="ARBA00022517"/>
    </source>
</evidence>
<dbReference type="Proteomes" id="UP000266693">
    <property type="component" value="Unassembled WGS sequence"/>
</dbReference>
<dbReference type="AlphaFoldDB" id="A0A396RSK9"/>
<comment type="function">
    <text evidence="3">Required for maturation of 30S ribosomal subunits.</text>
</comment>
<dbReference type="NCBIfam" id="NF000932">
    <property type="entry name" value="PRK00092.2-5"/>
    <property type="match status" value="1"/>
</dbReference>
<dbReference type="PANTHER" id="PTHR33867">
    <property type="entry name" value="RIBOSOME MATURATION FACTOR RIMP"/>
    <property type="match status" value="1"/>
</dbReference>
<dbReference type="RefSeq" id="WP_118862855.1">
    <property type="nucleotide sequence ID" value="NZ_QWLV01000001.1"/>
</dbReference>
<reference evidence="6 7" key="1">
    <citation type="submission" date="2018-08" db="EMBL/GenBank/DDBJ databases">
        <title>The multiple taxonomic identification of Sphingomonas gilva.</title>
        <authorList>
            <person name="Zhu D."/>
            <person name="Zheng S."/>
        </authorList>
    </citation>
    <scope>NUCLEOTIDE SEQUENCE [LARGE SCALE GENOMIC DNA]</scope>
    <source>
        <strain evidence="6 7">ZDH117</strain>
    </source>
</reference>
<dbReference type="NCBIfam" id="NF011229">
    <property type="entry name" value="PRK14636.1"/>
    <property type="match status" value="1"/>
</dbReference>
<dbReference type="OrthoDB" id="9805006at2"/>
<sequence length="178" mass="19784">MAELEARLTELIEPEARALGFDLVRVKLFGGAGDRTLQVMAERPDTRQLTIDDCADLSRRISDVLDEKDPIDDAYRLEVSSPGIDRPLTRLKDFEDWKGHEARITLAEPVDGRKQLTGDLAGTDRDDSVTIYVRGHGLTSVNFEKIASAKLLLTDRLIAATQPLSSEGAEEFETEDQD</sequence>
<dbReference type="Gene3D" id="2.30.30.180">
    <property type="entry name" value="Ribosome maturation factor RimP, C-terminal domain"/>
    <property type="match status" value="1"/>
</dbReference>
<dbReference type="HAMAP" id="MF_01077">
    <property type="entry name" value="RimP"/>
    <property type="match status" value="1"/>
</dbReference>
<dbReference type="GO" id="GO:0005829">
    <property type="term" value="C:cytosol"/>
    <property type="evidence" value="ECO:0007669"/>
    <property type="project" value="TreeGrafter"/>
</dbReference>
<gene>
    <name evidence="3 6" type="primary">rimP</name>
    <name evidence="6" type="ORF">D1610_04405</name>
</gene>
<keyword evidence="7" id="KW-1185">Reference proteome</keyword>
<name>A0A396RSK9_9SPHN</name>
<evidence type="ECO:0000259" key="5">
    <source>
        <dbReference type="Pfam" id="PF17384"/>
    </source>
</evidence>
<protein>
    <recommendedName>
        <fullName evidence="3">Ribosome maturation factor RimP</fullName>
    </recommendedName>
</protein>
<dbReference type="InterPro" id="IPR035956">
    <property type="entry name" value="RimP_N_sf"/>
</dbReference>
<feature type="domain" description="Ribosome maturation factor RimP C-terminal" evidence="5">
    <location>
        <begin position="88"/>
        <end position="154"/>
    </location>
</feature>
<evidence type="ECO:0000256" key="1">
    <source>
        <dbReference type="ARBA" id="ARBA00022490"/>
    </source>
</evidence>
<feature type="domain" description="Ribosome maturation factor RimP N-terminal" evidence="4">
    <location>
        <begin position="11"/>
        <end position="85"/>
    </location>
</feature>
<accession>A0A396RSK9</accession>
<dbReference type="InterPro" id="IPR028989">
    <property type="entry name" value="RimP_N"/>
</dbReference>
<dbReference type="FunFam" id="3.30.300.70:FF:000001">
    <property type="entry name" value="Ribosome maturation factor RimP"/>
    <property type="match status" value="1"/>
</dbReference>
<dbReference type="SUPFAM" id="SSF74942">
    <property type="entry name" value="YhbC-like, C-terminal domain"/>
    <property type="match status" value="1"/>
</dbReference>
<keyword evidence="1 3" id="KW-0963">Cytoplasm</keyword>
<keyword evidence="2 3" id="KW-0690">Ribosome biogenesis</keyword>
<dbReference type="SUPFAM" id="SSF75420">
    <property type="entry name" value="YhbC-like, N-terminal domain"/>
    <property type="match status" value="1"/>
</dbReference>
<dbReference type="GO" id="GO:0000028">
    <property type="term" value="P:ribosomal small subunit assembly"/>
    <property type="evidence" value="ECO:0007669"/>
    <property type="project" value="TreeGrafter"/>
</dbReference>
<dbReference type="PANTHER" id="PTHR33867:SF1">
    <property type="entry name" value="RIBOSOME MATURATION FACTOR RIMP"/>
    <property type="match status" value="1"/>
</dbReference>
<dbReference type="InterPro" id="IPR036847">
    <property type="entry name" value="RimP_C_sf"/>
</dbReference>
<comment type="similarity">
    <text evidence="3">Belongs to the RimP family.</text>
</comment>
<dbReference type="InterPro" id="IPR028998">
    <property type="entry name" value="RimP_C"/>
</dbReference>
<dbReference type="Pfam" id="PF02576">
    <property type="entry name" value="RimP_N"/>
    <property type="match status" value="1"/>
</dbReference>
<dbReference type="InterPro" id="IPR003728">
    <property type="entry name" value="Ribosome_maturation_RimP"/>
</dbReference>
<dbReference type="Pfam" id="PF17384">
    <property type="entry name" value="DUF150_C"/>
    <property type="match status" value="1"/>
</dbReference>
<evidence type="ECO:0000259" key="4">
    <source>
        <dbReference type="Pfam" id="PF02576"/>
    </source>
</evidence>
<dbReference type="GO" id="GO:0006412">
    <property type="term" value="P:translation"/>
    <property type="evidence" value="ECO:0007669"/>
    <property type="project" value="TreeGrafter"/>
</dbReference>
<evidence type="ECO:0000313" key="7">
    <source>
        <dbReference type="Proteomes" id="UP000266693"/>
    </source>
</evidence>
<proteinExistence type="inferred from homology"/>